<evidence type="ECO:0008006" key="5">
    <source>
        <dbReference type="Google" id="ProtNLM"/>
    </source>
</evidence>
<protein>
    <recommendedName>
        <fullName evidence="5">DUF2933 domain-containing protein</fullName>
    </recommendedName>
</protein>
<keyword evidence="2" id="KW-0472">Membrane</keyword>
<keyword evidence="2" id="KW-1133">Transmembrane helix</keyword>
<organism evidence="3 4">
    <name type="scientific">Teichococcus aestuarii</name>
    <dbReference type="NCBI Taxonomy" id="568898"/>
    <lineage>
        <taxon>Bacteria</taxon>
        <taxon>Pseudomonadati</taxon>
        <taxon>Pseudomonadota</taxon>
        <taxon>Alphaproteobacteria</taxon>
        <taxon>Acetobacterales</taxon>
        <taxon>Roseomonadaceae</taxon>
        <taxon>Roseomonas</taxon>
    </lineage>
</organism>
<name>A0A2U1UYQ9_9PROT</name>
<dbReference type="EMBL" id="PDOA01000024">
    <property type="protein sequence ID" value="PWC26793.1"/>
    <property type="molecule type" value="Genomic_DNA"/>
</dbReference>
<dbReference type="Pfam" id="PF11666">
    <property type="entry name" value="DUF2933"/>
    <property type="match status" value="1"/>
</dbReference>
<evidence type="ECO:0000256" key="1">
    <source>
        <dbReference type="SAM" id="MobiDB-lite"/>
    </source>
</evidence>
<dbReference type="AlphaFoldDB" id="A0A2U1UYQ9"/>
<feature type="compositionally biased region" description="Basic and acidic residues" evidence="1">
    <location>
        <begin position="76"/>
        <end position="86"/>
    </location>
</feature>
<keyword evidence="2" id="KW-0812">Transmembrane</keyword>
<dbReference type="InterPro" id="IPR021682">
    <property type="entry name" value="DUF2933"/>
</dbReference>
<accession>A0A2U1UYQ9</accession>
<feature type="region of interest" description="Disordered" evidence="1">
    <location>
        <begin position="61"/>
        <end position="86"/>
    </location>
</feature>
<reference evidence="4" key="1">
    <citation type="submission" date="2017-10" db="EMBL/GenBank/DDBJ databases">
        <authorList>
            <person name="Toshchakov S.V."/>
            <person name="Goeva M.A."/>
        </authorList>
    </citation>
    <scope>NUCLEOTIDE SEQUENCE [LARGE SCALE GENOMIC DNA]</scope>
    <source>
        <strain evidence="4">JR1/69-1-13</strain>
    </source>
</reference>
<comment type="caution">
    <text evidence="3">The sequence shown here is derived from an EMBL/GenBank/DDBJ whole genome shotgun (WGS) entry which is preliminary data.</text>
</comment>
<proteinExistence type="predicted"/>
<feature type="transmembrane region" description="Helical" evidence="2">
    <location>
        <begin position="36"/>
        <end position="56"/>
    </location>
</feature>
<feature type="transmembrane region" description="Helical" evidence="2">
    <location>
        <begin position="12"/>
        <end position="30"/>
    </location>
</feature>
<evidence type="ECO:0000256" key="2">
    <source>
        <dbReference type="SAM" id="Phobius"/>
    </source>
</evidence>
<evidence type="ECO:0000313" key="4">
    <source>
        <dbReference type="Proteomes" id="UP000245048"/>
    </source>
</evidence>
<evidence type="ECO:0000313" key="3">
    <source>
        <dbReference type="EMBL" id="PWC26793.1"/>
    </source>
</evidence>
<gene>
    <name evidence="3" type="ORF">CR165_21235</name>
</gene>
<dbReference type="OrthoDB" id="7285349at2"/>
<sequence>MHDHTTTPWWRTKVGVAVIGFCLVAAFYVLREHYAHAFGALPYLLLLACPLMHLFMHHGHDGHEGHSARGWQAEPRMGHDKPQKNV</sequence>
<keyword evidence="4" id="KW-1185">Reference proteome</keyword>
<dbReference type="Proteomes" id="UP000245048">
    <property type="component" value="Unassembled WGS sequence"/>
</dbReference>
<dbReference type="RefSeq" id="WP_109518943.1">
    <property type="nucleotide sequence ID" value="NZ_PDOA01000024.1"/>
</dbReference>